<comment type="caution">
    <text evidence="1">The sequence shown here is derived from an EMBL/GenBank/DDBJ whole genome shotgun (WGS) entry which is preliminary data.</text>
</comment>
<sequence>MKVTRLYTIYLCLNPSERLGLFAWSLCQLQYQLQICWIVRNESLSTYRLPNFVQRLIDWSLNHE</sequence>
<keyword evidence="2" id="KW-1185">Reference proteome</keyword>
<gene>
    <name evidence="1" type="ORF">PROFUN_05959</name>
</gene>
<dbReference type="Proteomes" id="UP000241769">
    <property type="component" value="Unassembled WGS sequence"/>
</dbReference>
<name>A0A2P6N7Q3_9EUKA</name>
<dbReference type="AlphaFoldDB" id="A0A2P6N7Q3"/>
<dbReference type="EMBL" id="MDYQ01000165">
    <property type="protein sequence ID" value="PRP79983.1"/>
    <property type="molecule type" value="Genomic_DNA"/>
</dbReference>
<protein>
    <submittedName>
        <fullName evidence="1">Uncharacterized protein</fullName>
    </submittedName>
</protein>
<reference evidence="1 2" key="1">
    <citation type="journal article" date="2018" name="Genome Biol. Evol.">
        <title>Multiple Roots of Fruiting Body Formation in Amoebozoa.</title>
        <authorList>
            <person name="Hillmann F."/>
            <person name="Forbes G."/>
            <person name="Novohradska S."/>
            <person name="Ferling I."/>
            <person name="Riege K."/>
            <person name="Groth M."/>
            <person name="Westermann M."/>
            <person name="Marz M."/>
            <person name="Spaller T."/>
            <person name="Winckler T."/>
            <person name="Schaap P."/>
            <person name="Glockner G."/>
        </authorList>
    </citation>
    <scope>NUCLEOTIDE SEQUENCE [LARGE SCALE GENOMIC DNA]</scope>
    <source>
        <strain evidence="1 2">Jena</strain>
    </source>
</reference>
<evidence type="ECO:0000313" key="2">
    <source>
        <dbReference type="Proteomes" id="UP000241769"/>
    </source>
</evidence>
<accession>A0A2P6N7Q3</accession>
<proteinExistence type="predicted"/>
<evidence type="ECO:0000313" key="1">
    <source>
        <dbReference type="EMBL" id="PRP79983.1"/>
    </source>
</evidence>
<dbReference type="InParanoid" id="A0A2P6N7Q3"/>
<organism evidence="1 2">
    <name type="scientific">Planoprotostelium fungivorum</name>
    <dbReference type="NCBI Taxonomy" id="1890364"/>
    <lineage>
        <taxon>Eukaryota</taxon>
        <taxon>Amoebozoa</taxon>
        <taxon>Evosea</taxon>
        <taxon>Variosea</taxon>
        <taxon>Cavosteliida</taxon>
        <taxon>Cavosteliaceae</taxon>
        <taxon>Planoprotostelium</taxon>
    </lineage>
</organism>